<proteinExistence type="predicted"/>
<feature type="disulfide bond" evidence="8">
    <location>
        <begin position="188"/>
        <end position="200"/>
    </location>
</feature>
<feature type="disulfide bond" evidence="8">
    <location>
        <begin position="74"/>
        <end position="86"/>
    </location>
</feature>
<evidence type="ECO:0000256" key="7">
    <source>
        <dbReference type="ARBA" id="ARBA00023157"/>
    </source>
</evidence>
<keyword evidence="6" id="KW-0472">Membrane</keyword>
<comment type="caution">
    <text evidence="8">Lacks conserved residue(s) required for the propagation of feature annotation.</text>
</comment>
<keyword evidence="5" id="KW-1133">Transmembrane helix</keyword>
<dbReference type="InterPro" id="IPR050685">
    <property type="entry name" value="LDLR"/>
</dbReference>
<feature type="disulfide bond" evidence="8">
    <location>
        <begin position="195"/>
        <end position="213"/>
    </location>
</feature>
<dbReference type="Proteomes" id="UP000198287">
    <property type="component" value="Unassembled WGS sequence"/>
</dbReference>
<evidence type="ECO:0000256" key="5">
    <source>
        <dbReference type="ARBA" id="ARBA00022989"/>
    </source>
</evidence>
<feature type="region of interest" description="Disordered" evidence="9">
    <location>
        <begin position="347"/>
        <end position="366"/>
    </location>
</feature>
<dbReference type="PRINTS" id="PR00261">
    <property type="entry name" value="LDLRECEPTOR"/>
</dbReference>
<accession>A0A226D7I0</accession>
<keyword evidence="10" id="KW-0675">Receptor</keyword>
<dbReference type="InterPro" id="IPR023415">
    <property type="entry name" value="LDLR_class-A_CS"/>
</dbReference>
<dbReference type="PROSITE" id="PS50068">
    <property type="entry name" value="LDLRA_2"/>
    <property type="match status" value="4"/>
</dbReference>
<dbReference type="OrthoDB" id="6147874at2759"/>
<dbReference type="GO" id="GO:0012505">
    <property type="term" value="C:endomembrane system"/>
    <property type="evidence" value="ECO:0007669"/>
    <property type="project" value="UniProtKB-SubCell"/>
</dbReference>
<keyword evidence="7 8" id="KW-1015">Disulfide bond</keyword>
<dbReference type="PANTHER" id="PTHR24270">
    <property type="entry name" value="LOW-DENSITY LIPOPROTEIN RECEPTOR-RELATED"/>
    <property type="match status" value="1"/>
</dbReference>
<feature type="disulfide bond" evidence="8">
    <location>
        <begin position="155"/>
        <end position="173"/>
    </location>
</feature>
<feature type="region of interest" description="Disordered" evidence="9">
    <location>
        <begin position="297"/>
        <end position="337"/>
    </location>
</feature>
<evidence type="ECO:0000256" key="9">
    <source>
        <dbReference type="SAM" id="MobiDB-lite"/>
    </source>
</evidence>
<gene>
    <name evidence="10" type="ORF">Fcan01_24793</name>
</gene>
<keyword evidence="3" id="KW-0812">Transmembrane</keyword>
<evidence type="ECO:0000256" key="4">
    <source>
        <dbReference type="ARBA" id="ARBA00022737"/>
    </source>
</evidence>
<feature type="region of interest" description="Disordered" evidence="9">
    <location>
        <begin position="375"/>
        <end position="409"/>
    </location>
</feature>
<dbReference type="SUPFAM" id="SSF57424">
    <property type="entry name" value="LDL receptor-like module"/>
    <property type="match status" value="4"/>
</dbReference>
<comment type="subcellular location">
    <subcellularLocation>
        <location evidence="2">Endomembrane system</location>
    </subcellularLocation>
    <subcellularLocation>
        <location evidence="1">Membrane</location>
        <topology evidence="1">Single-pass membrane protein</topology>
    </subcellularLocation>
</comment>
<dbReference type="GO" id="GO:0016192">
    <property type="term" value="P:vesicle-mediated transport"/>
    <property type="evidence" value="ECO:0007669"/>
    <property type="project" value="UniProtKB-ARBA"/>
</dbReference>
<dbReference type="SMART" id="SM00192">
    <property type="entry name" value="LDLa"/>
    <property type="match status" value="4"/>
</dbReference>
<evidence type="ECO:0000256" key="6">
    <source>
        <dbReference type="ARBA" id="ARBA00023136"/>
    </source>
</evidence>
<dbReference type="Pfam" id="PF00057">
    <property type="entry name" value="Ldl_recept_a"/>
    <property type="match status" value="4"/>
</dbReference>
<evidence type="ECO:0000313" key="11">
    <source>
        <dbReference type="Proteomes" id="UP000198287"/>
    </source>
</evidence>
<dbReference type="GO" id="GO:0005886">
    <property type="term" value="C:plasma membrane"/>
    <property type="evidence" value="ECO:0007669"/>
    <property type="project" value="TreeGrafter"/>
</dbReference>
<evidence type="ECO:0000256" key="1">
    <source>
        <dbReference type="ARBA" id="ARBA00004167"/>
    </source>
</evidence>
<dbReference type="Gene3D" id="4.10.400.10">
    <property type="entry name" value="Low-density Lipoprotein Receptor"/>
    <property type="match status" value="4"/>
</dbReference>
<keyword evidence="10" id="KW-0449">Lipoprotein</keyword>
<organism evidence="10 11">
    <name type="scientific">Folsomia candida</name>
    <name type="common">Springtail</name>
    <dbReference type="NCBI Taxonomy" id="158441"/>
    <lineage>
        <taxon>Eukaryota</taxon>
        <taxon>Metazoa</taxon>
        <taxon>Ecdysozoa</taxon>
        <taxon>Arthropoda</taxon>
        <taxon>Hexapoda</taxon>
        <taxon>Collembola</taxon>
        <taxon>Entomobryomorpha</taxon>
        <taxon>Isotomoidea</taxon>
        <taxon>Isotomidae</taxon>
        <taxon>Proisotominae</taxon>
        <taxon>Folsomia</taxon>
    </lineage>
</organism>
<evidence type="ECO:0000313" key="10">
    <source>
        <dbReference type="EMBL" id="OXA40591.1"/>
    </source>
</evidence>
<evidence type="ECO:0000256" key="8">
    <source>
        <dbReference type="PROSITE-ProRule" id="PRU00124"/>
    </source>
</evidence>
<comment type="caution">
    <text evidence="10">The sequence shown here is derived from an EMBL/GenBank/DDBJ whole genome shotgun (WGS) entry which is preliminary data.</text>
</comment>
<dbReference type="InterPro" id="IPR002172">
    <property type="entry name" value="LDrepeatLR_classA_rpt"/>
</dbReference>
<dbReference type="CDD" id="cd00112">
    <property type="entry name" value="LDLa"/>
    <property type="match status" value="4"/>
</dbReference>
<sequence length="467" mass="51916">MCEKFDKHLHNNHGILNAVTRTKQLNVRMHLLHFKSMAGKRMPVSSRMLHYLFLNLCLTVVVLVPDNANAKGTCKVGEFRCETGECIPKDQVCDSNRDCPSGLDEYVCTPKFRRGLCGYHRMRYRAEAGLGDLAQNVITYLQGRGLPKRTGIFQCQFGGCIPLNRLCDGNVNCIGGSDESQICENNSCLPGQFRCKYGACIADWQLCNGRVNCPDGSDETPEACKHITCKSNEFRCRYGGCIPKDRICDIKKHCADGSDEYDFLCLITRAKMVERWGAESKLINQEQDQRFLAVAEKERKRKEEREAAEKLTTTTTTTTTTTPPTTTTRRPVPIYDNTIPTFPATEQEGEELTYPTENPPLQDDTPKVVATIPTSAAADDDEDDNVPLKQDESAEKVPNPSPSSVVQDQNHDEELASLHRECLLPAIPDNSEASISSCLSNPFAHFCRDSSKTVPVGVIIQYECGAG</sequence>
<reference evidence="10 11" key="1">
    <citation type="submission" date="2015-12" db="EMBL/GenBank/DDBJ databases">
        <title>The genome of Folsomia candida.</title>
        <authorList>
            <person name="Faddeeva A."/>
            <person name="Derks M.F."/>
            <person name="Anvar Y."/>
            <person name="Smit S."/>
            <person name="Van Straalen N."/>
            <person name="Roelofs D."/>
        </authorList>
    </citation>
    <scope>NUCLEOTIDE SEQUENCE [LARGE SCALE GENOMIC DNA]</scope>
    <source>
        <strain evidence="10 11">VU population</strain>
        <tissue evidence="10">Whole body</tissue>
    </source>
</reference>
<evidence type="ECO:0000256" key="3">
    <source>
        <dbReference type="ARBA" id="ARBA00022692"/>
    </source>
</evidence>
<feature type="disulfide bond" evidence="8">
    <location>
        <begin position="229"/>
        <end position="241"/>
    </location>
</feature>
<name>A0A226D7I0_FOLCA</name>
<dbReference type="InterPro" id="IPR036055">
    <property type="entry name" value="LDL_receptor-like_sf"/>
</dbReference>
<feature type="compositionally biased region" description="Low complexity" evidence="9">
    <location>
        <begin position="310"/>
        <end position="328"/>
    </location>
</feature>
<keyword evidence="11" id="KW-1185">Reference proteome</keyword>
<feature type="disulfide bond" evidence="8">
    <location>
        <begin position="81"/>
        <end position="99"/>
    </location>
</feature>
<feature type="compositionally biased region" description="Basic and acidic residues" evidence="9">
    <location>
        <begin position="297"/>
        <end position="309"/>
    </location>
</feature>
<dbReference type="EMBL" id="LNIX01000033">
    <property type="protein sequence ID" value="OXA40591.1"/>
    <property type="molecule type" value="Genomic_DNA"/>
</dbReference>
<keyword evidence="4" id="KW-0677">Repeat</keyword>
<feature type="disulfide bond" evidence="8">
    <location>
        <begin position="236"/>
        <end position="254"/>
    </location>
</feature>
<dbReference type="STRING" id="158441.A0A226D7I0"/>
<dbReference type="PROSITE" id="PS01209">
    <property type="entry name" value="LDLRA_1"/>
    <property type="match status" value="2"/>
</dbReference>
<evidence type="ECO:0000256" key="2">
    <source>
        <dbReference type="ARBA" id="ARBA00004308"/>
    </source>
</evidence>
<dbReference type="AlphaFoldDB" id="A0A226D7I0"/>
<protein>
    <submittedName>
        <fullName evidence="10">Low-density lipoprotein receptor</fullName>
    </submittedName>
</protein>
<feature type="disulfide bond" evidence="8">
    <location>
        <begin position="93"/>
        <end position="108"/>
    </location>
</feature>